<keyword evidence="1" id="KW-1133">Transmembrane helix</keyword>
<accession>A0A372MG46</accession>
<dbReference type="GO" id="GO:0016788">
    <property type="term" value="F:hydrolase activity, acting on ester bonds"/>
    <property type="evidence" value="ECO:0007669"/>
    <property type="project" value="TreeGrafter"/>
</dbReference>
<dbReference type="Pfam" id="PF00149">
    <property type="entry name" value="Metallophos"/>
    <property type="match status" value="1"/>
</dbReference>
<keyword evidence="4" id="KW-1185">Reference proteome</keyword>
<protein>
    <submittedName>
        <fullName evidence="3">Metallophosphoesterase</fullName>
    </submittedName>
</protein>
<evidence type="ECO:0000259" key="2">
    <source>
        <dbReference type="Pfam" id="PF00149"/>
    </source>
</evidence>
<dbReference type="SUPFAM" id="SSF56300">
    <property type="entry name" value="Metallo-dependent phosphatases"/>
    <property type="match status" value="1"/>
</dbReference>
<evidence type="ECO:0000313" key="4">
    <source>
        <dbReference type="Proteomes" id="UP000264002"/>
    </source>
</evidence>
<dbReference type="PANTHER" id="PTHR32440">
    <property type="entry name" value="PHOSPHATASE DCR2-RELATED-RELATED"/>
    <property type="match status" value="1"/>
</dbReference>
<dbReference type="EMBL" id="QUWK01000007">
    <property type="protein sequence ID" value="RFU94714.1"/>
    <property type="molecule type" value="Genomic_DNA"/>
</dbReference>
<gene>
    <name evidence="3" type="ORF">DYP60_07605</name>
</gene>
<feature type="transmembrane region" description="Helical" evidence="1">
    <location>
        <begin position="12"/>
        <end position="31"/>
    </location>
</feature>
<proteinExistence type="predicted"/>
<reference evidence="4" key="1">
    <citation type="submission" date="2018-08" db="EMBL/GenBank/DDBJ databases">
        <authorList>
            <person name="Grouzdev D.S."/>
            <person name="Krutkina M.S."/>
        </authorList>
    </citation>
    <scope>NUCLEOTIDE SEQUENCE [LARGE SCALE GENOMIC DNA]</scope>
    <source>
        <strain evidence="4">4-11</strain>
    </source>
</reference>
<keyword evidence="1" id="KW-0472">Membrane</keyword>
<dbReference type="InterPro" id="IPR029052">
    <property type="entry name" value="Metallo-depent_PP-like"/>
</dbReference>
<name>A0A372MG46_9SPIR</name>
<dbReference type="InterPro" id="IPR004843">
    <property type="entry name" value="Calcineurin-like_PHP"/>
</dbReference>
<evidence type="ECO:0000313" key="3">
    <source>
        <dbReference type="EMBL" id="RFU94714.1"/>
    </source>
</evidence>
<comment type="caution">
    <text evidence="3">The sequence shown here is derived from an EMBL/GenBank/DDBJ whole genome shotgun (WGS) entry which is preliminary data.</text>
</comment>
<evidence type="ECO:0000256" key="1">
    <source>
        <dbReference type="SAM" id="Phobius"/>
    </source>
</evidence>
<sequence length="358" mass="40793">MKPSLHYIVRTLLLLLLAMLLIVGIIAYVIIDRLTNTEIFEDVSRHTEIVVLPQEPFDLERAVQNGKAFTLEYTESGEFTVLWGTDFHLRRGPFAGRNKVYALLEAAFEETAPDLTVITGDLLFSFDAEAMLHEFASFMEEHDQFWAYSFGNHDGEHKYDRPTLAGILDAYPHALFSSGEEWVRGYSDYPLVLTSNGETKQALILLDSHDSRIYEDDVIAPDYIYPSQIAWYRWVEDGLGDIPLYAFTHIPLPEFKLLWESGTAEGIKLDKKVNVPLENSGLFAAMQEKGNTVAVFSGHDHLNDFQGIWESIDLHYGRSASYGSYGSRDYKKGLKTITLYADDTPYTVQTYTVDQWRL</sequence>
<organism evidence="3 4">
    <name type="scientific">Sphaerochaeta halotolerans</name>
    <dbReference type="NCBI Taxonomy" id="2293840"/>
    <lineage>
        <taxon>Bacteria</taxon>
        <taxon>Pseudomonadati</taxon>
        <taxon>Spirochaetota</taxon>
        <taxon>Spirochaetia</taxon>
        <taxon>Spirochaetales</taxon>
        <taxon>Sphaerochaetaceae</taxon>
        <taxon>Sphaerochaeta</taxon>
    </lineage>
</organism>
<dbReference type="Proteomes" id="UP000264002">
    <property type="component" value="Unassembled WGS sequence"/>
</dbReference>
<dbReference type="AlphaFoldDB" id="A0A372MG46"/>
<reference evidence="3 4" key="2">
    <citation type="submission" date="2018-09" db="EMBL/GenBank/DDBJ databases">
        <title>Genome of Sphaerochaeta halotolerans strain 4-11.</title>
        <authorList>
            <person name="Nazina T.N."/>
            <person name="Sokolova D.S."/>
        </authorList>
    </citation>
    <scope>NUCLEOTIDE SEQUENCE [LARGE SCALE GENOMIC DNA]</scope>
    <source>
        <strain evidence="3 4">4-11</strain>
    </source>
</reference>
<dbReference type="GO" id="GO:0005737">
    <property type="term" value="C:cytoplasm"/>
    <property type="evidence" value="ECO:0007669"/>
    <property type="project" value="TreeGrafter"/>
</dbReference>
<feature type="domain" description="Calcineurin-like phosphoesterase" evidence="2">
    <location>
        <begin position="85"/>
        <end position="301"/>
    </location>
</feature>
<dbReference type="RefSeq" id="WP_117330405.1">
    <property type="nucleotide sequence ID" value="NZ_QUWK01000007.1"/>
</dbReference>
<dbReference type="Gene3D" id="3.60.21.10">
    <property type="match status" value="1"/>
</dbReference>
<dbReference type="PANTHER" id="PTHR32440:SF11">
    <property type="entry name" value="METALLOPHOSPHOESTERASE DOMAIN-CONTAINING PROTEIN"/>
    <property type="match status" value="1"/>
</dbReference>
<keyword evidence="1" id="KW-0812">Transmembrane</keyword>